<dbReference type="InterPro" id="IPR001461">
    <property type="entry name" value="Aspartic_peptidase_A1"/>
</dbReference>
<dbReference type="SUPFAM" id="SSF50630">
    <property type="entry name" value="Acid proteases"/>
    <property type="match status" value="1"/>
</dbReference>
<dbReference type="InterPro" id="IPR033121">
    <property type="entry name" value="PEPTIDASE_A1"/>
</dbReference>
<dbReference type="OMA" id="EVFMGAY"/>
<dbReference type="RefSeq" id="XP_040724738.1">
    <property type="nucleotide sequence ID" value="XM_040867225.1"/>
</dbReference>
<dbReference type="OrthoDB" id="2747330at2759"/>
<keyword evidence="2" id="KW-0645">Protease</keyword>
<dbReference type="PANTHER" id="PTHR47966">
    <property type="entry name" value="BETA-SITE APP-CLEAVING ENZYME, ISOFORM A-RELATED"/>
    <property type="match status" value="1"/>
</dbReference>
<reference evidence="7 8" key="1">
    <citation type="submission" date="2016-07" db="EMBL/GenBank/DDBJ databases">
        <title>Pervasive Adenine N6-methylation of Active Genes in Fungi.</title>
        <authorList>
            <consortium name="DOE Joint Genome Institute"/>
            <person name="Mondo S.J."/>
            <person name="Dannebaum R.O."/>
            <person name="Kuo R.C."/>
            <person name="Labutti K."/>
            <person name="Haridas S."/>
            <person name="Kuo A."/>
            <person name="Salamov A."/>
            <person name="Ahrendt S.R."/>
            <person name="Lipzen A."/>
            <person name="Sullivan W."/>
            <person name="Andreopoulos W.B."/>
            <person name="Clum A."/>
            <person name="Lindquist E."/>
            <person name="Daum C."/>
            <person name="Ramamoorthy G.K."/>
            <person name="Gryganskyi A."/>
            <person name="Culley D."/>
            <person name="Magnuson J.K."/>
            <person name="James T.Y."/>
            <person name="O'Malley M.A."/>
            <person name="Stajich J.E."/>
            <person name="Spatafora J.W."/>
            <person name="Visel A."/>
            <person name="Grigoriev I.V."/>
        </authorList>
    </citation>
    <scope>NUCLEOTIDE SEQUENCE [LARGE SCALE GENOMIC DNA]</scope>
    <source>
        <strain evidence="7 8">12-1054</strain>
    </source>
</reference>
<evidence type="ECO:0000256" key="5">
    <source>
        <dbReference type="PIRSR" id="PIRSR601461-1"/>
    </source>
</evidence>
<evidence type="ECO:0000259" key="6">
    <source>
        <dbReference type="PROSITE" id="PS51767"/>
    </source>
</evidence>
<evidence type="ECO:0000256" key="3">
    <source>
        <dbReference type="ARBA" id="ARBA00022750"/>
    </source>
</evidence>
<dbReference type="Gene3D" id="2.40.70.10">
    <property type="entry name" value="Acid Proteases"/>
    <property type="match status" value="2"/>
</dbReference>
<dbReference type="GO" id="GO:0004190">
    <property type="term" value="F:aspartic-type endopeptidase activity"/>
    <property type="evidence" value="ECO:0007669"/>
    <property type="project" value="UniProtKB-KW"/>
</dbReference>
<dbReference type="GeneID" id="63783824"/>
<evidence type="ECO:0000256" key="1">
    <source>
        <dbReference type="ARBA" id="ARBA00007447"/>
    </source>
</evidence>
<dbReference type="PANTHER" id="PTHR47966:SF1">
    <property type="entry name" value="ASPARTYL PROTEINASE"/>
    <property type="match status" value="1"/>
</dbReference>
<feature type="non-terminal residue" evidence="7">
    <location>
        <position position="328"/>
    </location>
</feature>
<keyword evidence="8" id="KW-1185">Reference proteome</keyword>
<keyword evidence="3" id="KW-0064">Aspartyl protease</keyword>
<accession>A0A1Y2FBR3</accession>
<dbReference type="CDD" id="cd06097">
    <property type="entry name" value="Aspergillopepsin_like"/>
    <property type="match status" value="1"/>
</dbReference>
<evidence type="ECO:0000256" key="4">
    <source>
        <dbReference type="ARBA" id="ARBA00022801"/>
    </source>
</evidence>
<evidence type="ECO:0000256" key="2">
    <source>
        <dbReference type="ARBA" id="ARBA00022670"/>
    </source>
</evidence>
<dbReference type="GO" id="GO:0006508">
    <property type="term" value="P:proteolysis"/>
    <property type="evidence" value="ECO:0007669"/>
    <property type="project" value="UniProtKB-KW"/>
</dbReference>
<comment type="caution">
    <text evidence="7">The sequence shown here is derived from an EMBL/GenBank/DDBJ whole genome shotgun (WGS) entry which is preliminary data.</text>
</comment>
<keyword evidence="4" id="KW-0378">Hydrolase</keyword>
<evidence type="ECO:0000313" key="7">
    <source>
        <dbReference type="EMBL" id="ORY81362.1"/>
    </source>
</evidence>
<gene>
    <name evidence="7" type="ORF">BCR37DRAFT_336442</name>
</gene>
<dbReference type="PRINTS" id="PR00792">
    <property type="entry name" value="PEPSIN"/>
</dbReference>
<dbReference type="InterPro" id="IPR034163">
    <property type="entry name" value="Aspergillopepsin-like_cat_dom"/>
</dbReference>
<dbReference type="EMBL" id="MCFI01000011">
    <property type="protein sequence ID" value="ORY81362.1"/>
    <property type="molecule type" value="Genomic_DNA"/>
</dbReference>
<comment type="similarity">
    <text evidence="1">Belongs to the peptidase A1 family.</text>
</comment>
<dbReference type="Pfam" id="PF00026">
    <property type="entry name" value="Asp"/>
    <property type="match status" value="1"/>
</dbReference>
<dbReference type="InterPro" id="IPR021109">
    <property type="entry name" value="Peptidase_aspartic_dom_sf"/>
</dbReference>
<proteinExistence type="inferred from homology"/>
<feature type="domain" description="Peptidase A1" evidence="6">
    <location>
        <begin position="4"/>
        <end position="326"/>
    </location>
</feature>
<feature type="active site" evidence="5">
    <location>
        <position position="22"/>
    </location>
</feature>
<feature type="non-terminal residue" evidence="7">
    <location>
        <position position="1"/>
    </location>
</feature>
<organism evidence="7 8">
    <name type="scientific">Protomyces lactucae-debilis</name>
    <dbReference type="NCBI Taxonomy" id="2754530"/>
    <lineage>
        <taxon>Eukaryota</taxon>
        <taxon>Fungi</taxon>
        <taxon>Dikarya</taxon>
        <taxon>Ascomycota</taxon>
        <taxon>Taphrinomycotina</taxon>
        <taxon>Taphrinomycetes</taxon>
        <taxon>Taphrinales</taxon>
        <taxon>Protomycetaceae</taxon>
        <taxon>Protomyces</taxon>
    </lineage>
</organism>
<dbReference type="STRING" id="56484.A0A1Y2FBR3"/>
<feature type="active site" evidence="5">
    <location>
        <position position="218"/>
    </location>
</feature>
<dbReference type="Proteomes" id="UP000193685">
    <property type="component" value="Unassembled WGS sequence"/>
</dbReference>
<name>A0A1Y2FBR3_PROLT</name>
<dbReference type="PROSITE" id="PS51767">
    <property type="entry name" value="PEPTIDASE_A1"/>
    <property type="match status" value="1"/>
</dbReference>
<evidence type="ECO:0000313" key="8">
    <source>
        <dbReference type="Proteomes" id="UP000193685"/>
    </source>
</evidence>
<protein>
    <submittedName>
        <fullName evidence="7">Aspartic peptidase domain-containing protein</fullName>
    </submittedName>
</protein>
<sequence length="328" mass="35556">DSSWLTEVQIGTPPATLMLNFDSGSSDTWVMSTDLPVQERQGQVLYNPASSKTALAAPSNTWNISYADKSGASGFVGTDTLYLGGMPIRNQAIQRATYVSKDFFSSRMASGLLGLGFSSLNTVKPNPVRTPMENLIRQGTVQNPIFTVALKDSNSNATGQGGHFTFGYIDKSTYKGEIGYAPVNTSQGFWEVNCPYFKIGRNGNPLPRSQPNHPAIIDTGTTLMLLDDMTLLTIYNSIPGAKFDSTIGGYTIPCNAQVPDTFWLLGDQFYGVPGSTMAFAKLDGGRCYGAMQSRGDFPTDIMGDAFIKNQMVVFDQNPTAPRLGFAYR</sequence>
<dbReference type="AlphaFoldDB" id="A0A1Y2FBR3"/>